<dbReference type="Proteomes" id="UP000269945">
    <property type="component" value="Unassembled WGS sequence"/>
</dbReference>
<organism evidence="2 3">
    <name type="scientific">Gulo gulo</name>
    <name type="common">Wolverine</name>
    <name type="synonym">Gluton</name>
    <dbReference type="NCBI Taxonomy" id="48420"/>
    <lineage>
        <taxon>Eukaryota</taxon>
        <taxon>Metazoa</taxon>
        <taxon>Chordata</taxon>
        <taxon>Craniata</taxon>
        <taxon>Vertebrata</taxon>
        <taxon>Euteleostomi</taxon>
        <taxon>Mammalia</taxon>
        <taxon>Eutheria</taxon>
        <taxon>Laurasiatheria</taxon>
        <taxon>Carnivora</taxon>
        <taxon>Caniformia</taxon>
        <taxon>Musteloidea</taxon>
        <taxon>Mustelidae</taxon>
        <taxon>Guloninae</taxon>
        <taxon>Gulo</taxon>
    </lineage>
</organism>
<accession>A0A9X9M006</accession>
<feature type="compositionally biased region" description="Low complexity" evidence="1">
    <location>
        <begin position="388"/>
        <end position="398"/>
    </location>
</feature>
<evidence type="ECO:0000256" key="1">
    <source>
        <dbReference type="SAM" id="MobiDB-lite"/>
    </source>
</evidence>
<feature type="compositionally biased region" description="Polar residues" evidence="1">
    <location>
        <begin position="399"/>
        <end position="411"/>
    </location>
</feature>
<sequence>MTLVSTQESQSSAPAGSEAPIGTTTIVISSLRGDTSFSTPVSGLSETREFETHSVSFLRPEPWDTGTSQHIVMNSEKVTVPSLVSSDATMEASRTNIISSSRTSIPGPAQSTLSPYMGIYTTLSTYPDMTKSTSIAMVTKTVLPGATSQDTSNTDASATASWVESHSNGTQGFTSPVVTISEDTGSEVVSQTSPSSDQNTTLPSPLEPSSAMTSSSLLSPTSQARDFSPPFPATSPGTPSSLGTAGTLSTGLGPVTSPPSGLSRTSGDTQVISEVSATTEGLYLSGNTTVTNMGAIMSAQESQSSTSAGSETPKSTTAVVTSPLSGDTSFSTPVSDLSETAEFRTQSTSFFGPQPWDTSASWHTIMASGKMTVPSIVVTDTTVEASRTSIISSSRTSIPDPSQSTMSPDIPTGINTRLSTSALGVEPGTISFITPKGTLCSMS</sequence>
<dbReference type="EMBL" id="CYRY02033260">
    <property type="protein sequence ID" value="VCX10349.1"/>
    <property type="molecule type" value="Genomic_DNA"/>
</dbReference>
<comment type="caution">
    <text evidence="2">The sequence shown here is derived from an EMBL/GenBank/DDBJ whole genome shotgun (WGS) entry which is preliminary data.</text>
</comment>
<feature type="region of interest" description="Disordered" evidence="1">
    <location>
        <begin position="1"/>
        <end position="20"/>
    </location>
</feature>
<feature type="compositionally biased region" description="Polar residues" evidence="1">
    <location>
        <begin position="258"/>
        <end position="269"/>
    </location>
</feature>
<keyword evidence="3" id="KW-1185">Reference proteome</keyword>
<feature type="compositionally biased region" description="Low complexity" evidence="1">
    <location>
        <begin position="234"/>
        <end position="254"/>
    </location>
</feature>
<evidence type="ECO:0000313" key="3">
    <source>
        <dbReference type="Proteomes" id="UP000269945"/>
    </source>
</evidence>
<name>A0A9X9M006_GULGU</name>
<feature type="compositionally biased region" description="Polar residues" evidence="1">
    <location>
        <begin position="1"/>
        <end position="14"/>
    </location>
</feature>
<feature type="region of interest" description="Disordered" evidence="1">
    <location>
        <begin position="145"/>
        <end position="269"/>
    </location>
</feature>
<feature type="compositionally biased region" description="Low complexity" evidence="1">
    <location>
        <begin position="207"/>
        <end position="222"/>
    </location>
</feature>
<feature type="compositionally biased region" description="Polar residues" evidence="1">
    <location>
        <begin position="146"/>
        <end position="203"/>
    </location>
</feature>
<evidence type="ECO:0000313" key="2">
    <source>
        <dbReference type="EMBL" id="VCX10349.1"/>
    </source>
</evidence>
<evidence type="ECO:0008006" key="4">
    <source>
        <dbReference type="Google" id="ProtNLM"/>
    </source>
</evidence>
<reference evidence="2 3" key="1">
    <citation type="submission" date="2018-10" db="EMBL/GenBank/DDBJ databases">
        <authorList>
            <person name="Ekblom R."/>
            <person name="Jareborg N."/>
        </authorList>
    </citation>
    <scope>NUCLEOTIDE SEQUENCE [LARGE SCALE GENOMIC DNA]</scope>
    <source>
        <tissue evidence="2">Muscle</tissue>
    </source>
</reference>
<protein>
    <recommendedName>
        <fullName evidence="4">Mucin-16-like</fullName>
    </recommendedName>
</protein>
<feature type="region of interest" description="Disordered" evidence="1">
    <location>
        <begin position="299"/>
        <end position="334"/>
    </location>
</feature>
<feature type="region of interest" description="Disordered" evidence="1">
    <location>
        <begin position="388"/>
        <end position="411"/>
    </location>
</feature>
<proteinExistence type="predicted"/>
<gene>
    <name evidence="2" type="ORF">BN2614_LOCUS1</name>
</gene>
<dbReference type="AlphaFoldDB" id="A0A9X9M006"/>